<evidence type="ECO:0000256" key="8">
    <source>
        <dbReference type="SAM" id="MobiDB-lite"/>
    </source>
</evidence>
<keyword evidence="6 9" id="KW-1133">Transmembrane helix</keyword>
<evidence type="ECO:0000256" key="4">
    <source>
        <dbReference type="ARBA" id="ARBA00022700"/>
    </source>
</evidence>
<proteinExistence type="inferred from homology"/>
<dbReference type="OrthoDB" id="10038550at2759"/>
<reference evidence="11" key="1">
    <citation type="submission" date="2025-08" db="UniProtKB">
        <authorList>
            <consortium name="RefSeq"/>
        </authorList>
    </citation>
    <scope>IDENTIFICATION</scope>
    <source>
        <strain evidence="11">Wakin</strain>
        <tissue evidence="11">Muscle</tissue>
    </source>
</reference>
<dbReference type="PANTHER" id="PTHR16514">
    <property type="entry name" value="LOW DENSITY LIPOPROTEIN RECEPTOR CLASS A DOMAIN-CONTAINING 4A"/>
    <property type="match status" value="1"/>
</dbReference>
<gene>
    <name evidence="11" type="primary">pmepa1</name>
</gene>
<evidence type="ECO:0000313" key="10">
    <source>
        <dbReference type="Proteomes" id="UP000515129"/>
    </source>
</evidence>
<evidence type="ECO:0000256" key="2">
    <source>
        <dbReference type="ARBA" id="ARBA00009908"/>
    </source>
</evidence>
<evidence type="ECO:0000256" key="6">
    <source>
        <dbReference type="ARBA" id="ARBA00022989"/>
    </source>
</evidence>
<dbReference type="CTD" id="56937"/>
<accession>A0A6P6NSU2</accession>
<name>A0A6P6NSU2_CARAU</name>
<dbReference type="PANTHER" id="PTHR16514:SF5">
    <property type="entry name" value="PROTEIN TMEPAI"/>
    <property type="match status" value="1"/>
</dbReference>
<evidence type="ECO:0000256" key="5">
    <source>
        <dbReference type="ARBA" id="ARBA00022753"/>
    </source>
</evidence>
<comment type="subcellular location">
    <subcellularLocation>
        <location evidence="1">Early endosome membrane</location>
        <topology evidence="1">Single-pass membrane protein</topology>
    </subcellularLocation>
</comment>
<dbReference type="GO" id="GO:0031901">
    <property type="term" value="C:early endosome membrane"/>
    <property type="evidence" value="ECO:0007669"/>
    <property type="project" value="UniProtKB-SubCell"/>
</dbReference>
<keyword evidence="5" id="KW-0967">Endosome</keyword>
<feature type="transmembrane region" description="Helical" evidence="9">
    <location>
        <begin position="112"/>
        <end position="136"/>
    </location>
</feature>
<keyword evidence="7 9" id="KW-0472">Membrane</keyword>
<keyword evidence="10" id="KW-1185">Reference proteome</keyword>
<dbReference type="GO" id="GO:0000139">
    <property type="term" value="C:Golgi membrane"/>
    <property type="evidence" value="ECO:0007669"/>
    <property type="project" value="TreeGrafter"/>
</dbReference>
<evidence type="ECO:0000313" key="11">
    <source>
        <dbReference type="RefSeq" id="XP_026111653.1"/>
    </source>
</evidence>
<sequence length="313" mass="35115">MHSYKPFGNNTGNTGAQRPDSGTGVGGRRPKESRCWKKEASLRERGNACVNVFIRQRAVKRSRPSVFREISSKFSFMGLMNGTTDTHTNVSCTCNCKRSTSFQSMAITQLEFVQILVIVVVMMMMVLVITCLLNHYRLSAQSLISRHGRVRRRHLPLPTEGSLWSSDAPSSSNVMSEGYAPDRVSSYLQRERLSRFQPTFPYLPHAIIDLPPTISLSDGEEPPPYQGLCSLQLRDPEQQLELNRESVRAPPNRTVFDSPLISAAPPAYSEVIGHYYHHTSGTRHTALLQGAIHISRSDGRNTRNKHNTKAQHV</sequence>
<evidence type="ECO:0000256" key="9">
    <source>
        <dbReference type="SAM" id="Phobius"/>
    </source>
</evidence>
<keyword evidence="3 9" id="KW-0812">Transmembrane</keyword>
<dbReference type="RefSeq" id="XP_026111653.1">
    <property type="nucleotide sequence ID" value="XM_026255868.1"/>
</dbReference>
<organism evidence="10 11">
    <name type="scientific">Carassius auratus</name>
    <name type="common">Goldfish</name>
    <dbReference type="NCBI Taxonomy" id="7957"/>
    <lineage>
        <taxon>Eukaryota</taxon>
        <taxon>Metazoa</taxon>
        <taxon>Chordata</taxon>
        <taxon>Craniata</taxon>
        <taxon>Vertebrata</taxon>
        <taxon>Euteleostomi</taxon>
        <taxon>Actinopterygii</taxon>
        <taxon>Neopterygii</taxon>
        <taxon>Teleostei</taxon>
        <taxon>Ostariophysi</taxon>
        <taxon>Cypriniformes</taxon>
        <taxon>Cyprinidae</taxon>
        <taxon>Cyprininae</taxon>
        <taxon>Carassius</taxon>
    </lineage>
</organism>
<dbReference type="KEGG" id="caua:113088970"/>
<evidence type="ECO:0000256" key="1">
    <source>
        <dbReference type="ARBA" id="ARBA00004391"/>
    </source>
</evidence>
<keyword evidence="4" id="KW-0734">Signal transduction inhibitor</keyword>
<dbReference type="GO" id="GO:0070412">
    <property type="term" value="F:R-SMAD binding"/>
    <property type="evidence" value="ECO:0007669"/>
    <property type="project" value="InterPro"/>
</dbReference>
<evidence type="ECO:0000256" key="3">
    <source>
        <dbReference type="ARBA" id="ARBA00022692"/>
    </source>
</evidence>
<dbReference type="GO" id="GO:0030512">
    <property type="term" value="P:negative regulation of transforming growth factor beta receptor signaling pathway"/>
    <property type="evidence" value="ECO:0007669"/>
    <property type="project" value="InterPro"/>
</dbReference>
<evidence type="ECO:0000256" key="7">
    <source>
        <dbReference type="ARBA" id="ARBA00023136"/>
    </source>
</evidence>
<protein>
    <submittedName>
        <fullName evidence="11">Protein TMEPAI</fullName>
    </submittedName>
</protein>
<dbReference type="InterPro" id="IPR043445">
    <property type="entry name" value="TMEPAI/LRAD4"/>
</dbReference>
<feature type="region of interest" description="Disordered" evidence="8">
    <location>
        <begin position="1"/>
        <end position="34"/>
    </location>
</feature>
<comment type="similarity">
    <text evidence="2">Belongs to the PMEPA1 family.</text>
</comment>
<dbReference type="AlphaFoldDB" id="A0A6P6NSU2"/>
<dbReference type="Proteomes" id="UP000515129">
    <property type="component" value="Chromosome 6"/>
</dbReference>